<reference evidence="1" key="1">
    <citation type="journal article" date="2015" name="Nature">
        <title>Complex archaea that bridge the gap between prokaryotes and eukaryotes.</title>
        <authorList>
            <person name="Spang A."/>
            <person name="Saw J.H."/>
            <person name="Jorgensen S.L."/>
            <person name="Zaremba-Niedzwiedzka K."/>
            <person name="Martijn J."/>
            <person name="Lind A.E."/>
            <person name="van Eijk R."/>
            <person name="Schleper C."/>
            <person name="Guy L."/>
            <person name="Ettema T.J."/>
        </authorList>
    </citation>
    <scope>NUCLEOTIDE SEQUENCE</scope>
</reference>
<protein>
    <submittedName>
        <fullName evidence="1">Uncharacterized protein</fullName>
    </submittedName>
</protein>
<dbReference type="AlphaFoldDB" id="A0A0F9H464"/>
<name>A0A0F9H464_9ZZZZ</name>
<proteinExistence type="predicted"/>
<organism evidence="1">
    <name type="scientific">marine sediment metagenome</name>
    <dbReference type="NCBI Taxonomy" id="412755"/>
    <lineage>
        <taxon>unclassified sequences</taxon>
        <taxon>metagenomes</taxon>
        <taxon>ecological metagenomes</taxon>
    </lineage>
</organism>
<sequence>IYIETGMYYHNEGDLRWSSEISDRMNYVFNVDEIEEFSSRTEAEEKAFEKAFEILENKL</sequence>
<dbReference type="EMBL" id="LAZR01025990">
    <property type="protein sequence ID" value="KKL70122.1"/>
    <property type="molecule type" value="Genomic_DNA"/>
</dbReference>
<accession>A0A0F9H464</accession>
<comment type="caution">
    <text evidence="1">The sequence shown here is derived from an EMBL/GenBank/DDBJ whole genome shotgun (WGS) entry which is preliminary data.</text>
</comment>
<evidence type="ECO:0000313" key="1">
    <source>
        <dbReference type="EMBL" id="KKL70122.1"/>
    </source>
</evidence>
<feature type="non-terminal residue" evidence="1">
    <location>
        <position position="1"/>
    </location>
</feature>
<gene>
    <name evidence="1" type="ORF">LCGC14_2108030</name>
</gene>